<evidence type="ECO:0000256" key="2">
    <source>
        <dbReference type="ARBA" id="ARBA00022777"/>
    </source>
</evidence>
<name>A0A2W5WLT6_9CAUL</name>
<dbReference type="Gene3D" id="3.40.1190.20">
    <property type="match status" value="1"/>
</dbReference>
<feature type="domain" description="Carbohydrate kinase PfkB" evidence="3">
    <location>
        <begin position="3"/>
        <end position="288"/>
    </location>
</feature>
<dbReference type="InterPro" id="IPR011611">
    <property type="entry name" value="PfkB_dom"/>
</dbReference>
<keyword evidence="2 4" id="KW-0418">Kinase</keyword>
<accession>A0A2W5WLT6</accession>
<dbReference type="RefSeq" id="WP_304276710.1">
    <property type="nucleotide sequence ID" value="NZ_QFQZ01000021.1"/>
</dbReference>
<reference evidence="4 5" key="1">
    <citation type="submission" date="2017-08" db="EMBL/GenBank/DDBJ databases">
        <title>Infants hospitalized years apart are colonized by the same room-sourced microbial strains.</title>
        <authorList>
            <person name="Brooks B."/>
            <person name="Olm M.R."/>
            <person name="Firek B.A."/>
            <person name="Baker R."/>
            <person name="Thomas B.C."/>
            <person name="Morowitz M.J."/>
            <person name="Banfield J.F."/>
        </authorList>
    </citation>
    <scope>NUCLEOTIDE SEQUENCE [LARGE SCALE GENOMIC DNA]</scope>
    <source>
        <strain evidence="4">S2_003_000_R2_4</strain>
    </source>
</reference>
<dbReference type="InterPro" id="IPR029056">
    <property type="entry name" value="Ribokinase-like"/>
</dbReference>
<sequence length="314" mass="31503">MKTGLACIGLTTLDVVARAIDALPEGEGTTLIEGIACAPAGTAAGAALVAAKLGMSVKLASAVGDDLIGRFIRMALDEAGVDLAALETLPGLPSSTTVLAVDSAGRRPNFHALGAGMLAKATPEALEAACSSRFLHYAGIGGAMLDGGAGASLVKAAREAGATVTCDLISPQATAMDELKRLLPYVDYFMPSAAEALFLTGQDDLFAAADVFRTLGAGGCIIKNGGQGAIVVLDGVRTTLPAYVIKPVDTTSCGDSYCAGFIAALDRGWTPLDAARFGAATAAMVAQGLATLGKLESFEATEAAMGQMTLGEAA</sequence>
<gene>
    <name evidence="4" type="ORF">DI526_08910</name>
</gene>
<evidence type="ECO:0000313" key="5">
    <source>
        <dbReference type="Proteomes" id="UP000249393"/>
    </source>
</evidence>
<proteinExistence type="predicted"/>
<evidence type="ECO:0000256" key="1">
    <source>
        <dbReference type="ARBA" id="ARBA00022679"/>
    </source>
</evidence>
<keyword evidence="1" id="KW-0808">Transferase</keyword>
<dbReference type="PANTHER" id="PTHR10584">
    <property type="entry name" value="SUGAR KINASE"/>
    <property type="match status" value="1"/>
</dbReference>
<dbReference type="EMBL" id="QFQZ01000021">
    <property type="protein sequence ID" value="PZR34898.1"/>
    <property type="molecule type" value="Genomic_DNA"/>
</dbReference>
<evidence type="ECO:0000259" key="3">
    <source>
        <dbReference type="Pfam" id="PF00294"/>
    </source>
</evidence>
<protein>
    <submittedName>
        <fullName evidence="4">Carbohydrate kinase</fullName>
    </submittedName>
</protein>
<dbReference type="GO" id="GO:0005829">
    <property type="term" value="C:cytosol"/>
    <property type="evidence" value="ECO:0007669"/>
    <property type="project" value="TreeGrafter"/>
</dbReference>
<dbReference type="PANTHER" id="PTHR10584:SF166">
    <property type="entry name" value="RIBOKINASE"/>
    <property type="match status" value="1"/>
</dbReference>
<comment type="caution">
    <text evidence="4">The sequence shown here is derived from an EMBL/GenBank/DDBJ whole genome shotgun (WGS) entry which is preliminary data.</text>
</comment>
<evidence type="ECO:0000313" key="4">
    <source>
        <dbReference type="EMBL" id="PZR34898.1"/>
    </source>
</evidence>
<dbReference type="GO" id="GO:0016301">
    <property type="term" value="F:kinase activity"/>
    <property type="evidence" value="ECO:0007669"/>
    <property type="project" value="UniProtKB-KW"/>
</dbReference>
<dbReference type="Pfam" id="PF00294">
    <property type="entry name" value="PfkB"/>
    <property type="match status" value="1"/>
</dbReference>
<dbReference type="SUPFAM" id="SSF53613">
    <property type="entry name" value="Ribokinase-like"/>
    <property type="match status" value="1"/>
</dbReference>
<dbReference type="AlphaFoldDB" id="A0A2W5WLT6"/>
<dbReference type="Proteomes" id="UP000249393">
    <property type="component" value="Unassembled WGS sequence"/>
</dbReference>
<organism evidence="4 5">
    <name type="scientific">Caulobacter segnis</name>
    <dbReference type="NCBI Taxonomy" id="88688"/>
    <lineage>
        <taxon>Bacteria</taxon>
        <taxon>Pseudomonadati</taxon>
        <taxon>Pseudomonadota</taxon>
        <taxon>Alphaproteobacteria</taxon>
        <taxon>Caulobacterales</taxon>
        <taxon>Caulobacteraceae</taxon>
        <taxon>Caulobacter</taxon>
    </lineage>
</organism>